<organism evidence="3 4">
    <name type="scientific">Ligilactobacillus pabuli</name>
    <dbReference type="NCBI Taxonomy" id="2886039"/>
    <lineage>
        <taxon>Bacteria</taxon>
        <taxon>Bacillati</taxon>
        <taxon>Bacillota</taxon>
        <taxon>Bacilli</taxon>
        <taxon>Lactobacillales</taxon>
        <taxon>Lactobacillaceae</taxon>
        <taxon>Ligilactobacillus</taxon>
    </lineage>
</organism>
<dbReference type="RefSeq" id="WP_244056416.1">
    <property type="nucleotide sequence ID" value="NZ_BQXH01000019.1"/>
</dbReference>
<dbReference type="Pfam" id="PF00497">
    <property type="entry name" value="SBP_bac_3"/>
    <property type="match status" value="1"/>
</dbReference>
<dbReference type="EMBL" id="BQXH01000019">
    <property type="protein sequence ID" value="GKS82124.1"/>
    <property type="molecule type" value="Genomic_DNA"/>
</dbReference>
<accession>A0ABQ5JMA4</accession>
<evidence type="ECO:0000259" key="2">
    <source>
        <dbReference type="SMART" id="SM00062"/>
    </source>
</evidence>
<protein>
    <recommendedName>
        <fullName evidence="2">Solute-binding protein family 3/N-terminal domain-containing protein</fullName>
    </recommendedName>
</protein>
<dbReference type="SMART" id="SM00062">
    <property type="entry name" value="PBPb"/>
    <property type="match status" value="1"/>
</dbReference>
<dbReference type="Proteomes" id="UP001055149">
    <property type="component" value="Unassembled WGS sequence"/>
</dbReference>
<keyword evidence="1" id="KW-0732">Signal</keyword>
<evidence type="ECO:0000313" key="4">
    <source>
        <dbReference type="Proteomes" id="UP001055149"/>
    </source>
</evidence>
<comment type="caution">
    <text evidence="3">The sequence shown here is derived from an EMBL/GenBank/DDBJ whole genome shotgun (WGS) entry which is preliminary data.</text>
</comment>
<sequence length="274" mass="30862">MSHTKHHLNLKLVSLFLTLLILFVGFFFVHRIHAANSPLKVGVVSNDAPLSSKTSSHKPTGANVVVAKKLAQKLNRSVQIVTVKNQTELKSQLRQGQVDLGLGYFSPTKKQYSWQTSQPIFYLDNVLFRRADGKQKSLVKLTGKKVGKLTTGPQTAILKKLALKEKNYASPDTMVAALKKKQIRAAVLTGPQYATYLQQHPEFVQAKDHTDPRQTKQVLKRISDPQLTGQTVRVVSYDHRRLTRQVSRALKQLKQSGELNQISRRFFGKDLTLE</sequence>
<proteinExistence type="predicted"/>
<name>A0ABQ5JMA4_9LACO</name>
<dbReference type="PANTHER" id="PTHR35936">
    <property type="entry name" value="MEMBRANE-BOUND LYTIC MUREIN TRANSGLYCOSYLASE F"/>
    <property type="match status" value="1"/>
</dbReference>
<keyword evidence="4" id="KW-1185">Reference proteome</keyword>
<dbReference type="Gene3D" id="3.40.190.10">
    <property type="entry name" value="Periplasmic binding protein-like II"/>
    <property type="match status" value="2"/>
</dbReference>
<dbReference type="SUPFAM" id="SSF53850">
    <property type="entry name" value="Periplasmic binding protein-like II"/>
    <property type="match status" value="1"/>
</dbReference>
<reference evidence="3" key="1">
    <citation type="journal article" date="2022" name="Int. J. Syst. Evol. Microbiol.">
        <title>A novel species of lactic acid bacteria, Ligilactobacillus pabuli sp. nov., isolated from alfalfa silage.</title>
        <authorList>
            <person name="Tohno M."/>
            <person name="Tanizawa Y."/>
            <person name="Sawada H."/>
            <person name="Sakamoto M."/>
            <person name="Ohkuma M."/>
            <person name="Kobayashi H."/>
        </authorList>
    </citation>
    <scope>NUCLEOTIDE SEQUENCE</scope>
    <source>
        <strain evidence="3">AF129</strain>
    </source>
</reference>
<gene>
    <name evidence="3" type="ORF">LPAF129_18100</name>
</gene>
<evidence type="ECO:0000313" key="3">
    <source>
        <dbReference type="EMBL" id="GKS82124.1"/>
    </source>
</evidence>
<evidence type="ECO:0000256" key="1">
    <source>
        <dbReference type="ARBA" id="ARBA00022729"/>
    </source>
</evidence>
<dbReference type="InterPro" id="IPR001638">
    <property type="entry name" value="Solute-binding_3/MltF_N"/>
</dbReference>
<feature type="domain" description="Solute-binding protein family 3/N-terminal" evidence="2">
    <location>
        <begin position="38"/>
        <end position="270"/>
    </location>
</feature>